<keyword evidence="2" id="KW-1185">Reference proteome</keyword>
<dbReference type="PANTHER" id="PTHR36766">
    <property type="entry name" value="PLANT BROAD-SPECTRUM MILDEW RESISTANCE PROTEIN RPW8"/>
    <property type="match status" value="1"/>
</dbReference>
<dbReference type="AlphaFoldDB" id="A0A3B6U5H1"/>
<dbReference type="Gramene" id="TraesWEE_scaffold_1166698_01G000100.1">
    <property type="protein sequence ID" value="TraesWEE_scaffold_1166698_01G000100.1"/>
    <property type="gene ID" value="TraesWEE_scaffold_1166698_01G000100"/>
</dbReference>
<dbReference type="Gramene" id="TraesCSU02G266800.1">
    <property type="protein sequence ID" value="TraesCSU02G266800.1.cds1"/>
    <property type="gene ID" value="TraesCSU02G266800"/>
</dbReference>
<evidence type="ECO:0000313" key="1">
    <source>
        <dbReference type="EnsemblPlants" id="TraesCSU02G266800.1.cds1"/>
    </source>
</evidence>
<protein>
    <submittedName>
        <fullName evidence="1">Uncharacterized protein</fullName>
    </submittedName>
</protein>
<proteinExistence type="predicted"/>
<organism evidence="1">
    <name type="scientific">Triticum aestivum</name>
    <name type="common">Wheat</name>
    <dbReference type="NCBI Taxonomy" id="4565"/>
    <lineage>
        <taxon>Eukaryota</taxon>
        <taxon>Viridiplantae</taxon>
        <taxon>Streptophyta</taxon>
        <taxon>Embryophyta</taxon>
        <taxon>Tracheophyta</taxon>
        <taxon>Spermatophyta</taxon>
        <taxon>Magnoliopsida</taxon>
        <taxon>Liliopsida</taxon>
        <taxon>Poales</taxon>
        <taxon>Poaceae</taxon>
        <taxon>BOP clade</taxon>
        <taxon>Pooideae</taxon>
        <taxon>Triticodae</taxon>
        <taxon>Triticeae</taxon>
        <taxon>Triticinae</taxon>
        <taxon>Triticum</taxon>
    </lineage>
</organism>
<evidence type="ECO:0000313" key="2">
    <source>
        <dbReference type="Proteomes" id="UP000019116"/>
    </source>
</evidence>
<dbReference type="Proteomes" id="UP000019116">
    <property type="component" value="Chromosome Un"/>
</dbReference>
<dbReference type="Gene3D" id="3.80.10.10">
    <property type="entry name" value="Ribonuclease Inhibitor"/>
    <property type="match status" value="1"/>
</dbReference>
<dbReference type="Gramene" id="TraesCSU03G0532200.1">
    <property type="protein sequence ID" value="TraesCSU03G0532200.1.CDS1"/>
    <property type="gene ID" value="TraesCSU03G0532200"/>
</dbReference>
<dbReference type="PANTHER" id="PTHR36766:SF30">
    <property type="entry name" value="TIR-NBS TYPE DISEASE RESISTANCE PROTEIN-RELATED"/>
    <property type="match status" value="1"/>
</dbReference>
<dbReference type="SUPFAM" id="SSF52047">
    <property type="entry name" value="RNI-like"/>
    <property type="match status" value="1"/>
</dbReference>
<sequence length="94" mass="10521">MERFSKEQEDALQLLSSLQELDFSCFKDLHQLPAGMSNLTSLKKLTIYECPALSSLPKDGLPKSLQELNVGLCSNQQIRQECRGLEGTIPKIIL</sequence>
<reference evidence="1" key="2">
    <citation type="submission" date="2018-10" db="UniProtKB">
        <authorList>
            <consortium name="EnsemblPlants"/>
        </authorList>
    </citation>
    <scope>IDENTIFICATION</scope>
</reference>
<dbReference type="STRING" id="4565.A0A3B6U5H1"/>
<accession>A0A3B6U5H1</accession>
<name>A0A3B6U5H1_WHEAT</name>
<reference evidence="1" key="1">
    <citation type="submission" date="2018-08" db="EMBL/GenBank/DDBJ databases">
        <authorList>
            <person name="Rossello M."/>
        </authorList>
    </citation>
    <scope>NUCLEOTIDE SEQUENCE [LARGE SCALE GENOMIC DNA]</scope>
    <source>
        <strain evidence="1">cv. Chinese Spring</strain>
    </source>
</reference>
<dbReference type="SMR" id="A0A3B6U5H1"/>
<dbReference type="InterPro" id="IPR032675">
    <property type="entry name" value="LRR_dom_sf"/>
</dbReference>
<dbReference type="EnsemblPlants" id="TraesCSU02G266800.1">
    <property type="protein sequence ID" value="TraesCSU02G266800.1.cds1"/>
    <property type="gene ID" value="TraesCSU02G266800"/>
</dbReference>